<evidence type="ECO:0000259" key="1">
    <source>
        <dbReference type="Pfam" id="PF01266"/>
    </source>
</evidence>
<reference evidence="3" key="1">
    <citation type="journal article" date="2017" name="Nat. Microbiol.">
        <title>Global analysis of biosynthetic gene clusters reveals vast potential of secondary metabolite production in Penicillium species.</title>
        <authorList>
            <person name="Nielsen J.C."/>
            <person name="Grijseels S."/>
            <person name="Prigent S."/>
            <person name="Ji B."/>
            <person name="Dainat J."/>
            <person name="Nielsen K.F."/>
            <person name="Frisvad J.C."/>
            <person name="Workman M."/>
            <person name="Nielsen J."/>
        </authorList>
    </citation>
    <scope>NUCLEOTIDE SEQUENCE [LARGE SCALE GENOMIC DNA]</scope>
    <source>
        <strain evidence="3">IBT 31811</strain>
    </source>
</reference>
<feature type="domain" description="FAD dependent oxidoreductase" evidence="1">
    <location>
        <begin position="44"/>
        <end position="422"/>
    </location>
</feature>
<protein>
    <recommendedName>
        <fullName evidence="1">FAD dependent oxidoreductase domain-containing protein</fullName>
    </recommendedName>
</protein>
<name>A0A1V6PY10_9EURO</name>
<evidence type="ECO:0000313" key="2">
    <source>
        <dbReference type="EMBL" id="OQD81582.1"/>
    </source>
</evidence>
<comment type="caution">
    <text evidence="2">The sequence shown here is derived from an EMBL/GenBank/DDBJ whole genome shotgun (WGS) entry which is preliminary data.</text>
</comment>
<proteinExistence type="predicted"/>
<dbReference type="PANTHER" id="PTHR13847:SF279">
    <property type="entry name" value="FAD DEPENDENT OXIDOREDUCTASE DOMAIN-CONTAINING PROTEIN-RELATED"/>
    <property type="match status" value="1"/>
</dbReference>
<keyword evidence="3" id="KW-1185">Reference proteome</keyword>
<dbReference type="Gene3D" id="3.50.50.60">
    <property type="entry name" value="FAD/NAD(P)-binding domain"/>
    <property type="match status" value="1"/>
</dbReference>
<dbReference type="AlphaFoldDB" id="A0A1V6PY10"/>
<dbReference type="Gene3D" id="3.30.9.10">
    <property type="entry name" value="D-Amino Acid Oxidase, subunit A, domain 2"/>
    <property type="match status" value="1"/>
</dbReference>
<dbReference type="STRING" id="416450.A0A1V6PY10"/>
<dbReference type="SUPFAM" id="SSF51905">
    <property type="entry name" value="FAD/NAD(P)-binding domain"/>
    <property type="match status" value="1"/>
</dbReference>
<organism evidence="2 3">
    <name type="scientific">Penicillium antarcticum</name>
    <dbReference type="NCBI Taxonomy" id="416450"/>
    <lineage>
        <taxon>Eukaryota</taxon>
        <taxon>Fungi</taxon>
        <taxon>Dikarya</taxon>
        <taxon>Ascomycota</taxon>
        <taxon>Pezizomycotina</taxon>
        <taxon>Eurotiomycetes</taxon>
        <taxon>Eurotiomycetidae</taxon>
        <taxon>Eurotiales</taxon>
        <taxon>Aspergillaceae</taxon>
        <taxon>Penicillium</taxon>
    </lineage>
</organism>
<dbReference type="Pfam" id="PF01266">
    <property type="entry name" value="DAO"/>
    <property type="match status" value="1"/>
</dbReference>
<gene>
    <name evidence="2" type="ORF">PENANT_c026G04549</name>
</gene>
<dbReference type="Proteomes" id="UP000191672">
    <property type="component" value="Unassembled WGS sequence"/>
</dbReference>
<sequence length="454" mass="49757">MASQSQPTICFPGPAAGYTQSFWRTQPDPLDNHQSTPELPVETDILIIGGGYVGASAAYHLLSDNKKPDPRVVLLEARELCSGATGRNGGHLRADIYSATATYTERYGLEAAAEIVRFELAHMKEIEDLVRNENIDCELTFTKSLDMYLDEDQLKKAKAFNDFLLERGLDFMDDVKYLSEKEAQDEAYVRDAKGGFSFSAGHLWPYKLIAGLIRIALSKGLNLQTNTPVSKISQAQNEDGSWTVSTNRGTINTRKILLATNAFTSALAPEYSEAIVPCKGICTQIAAAPGAPRQELPCTYAIRLGPGAFIYQISRNDGSLIVGGASHTFKGDLKEWHNNPDDGALVRNMEHYFDGYMQRTFFGWEDSGAEVKHIWSGVMGYSADSLPHIGHVPGKPGQFIAAGFNGHGMPVAYLSGKAVARMAKDSVSFKETGLPRLFETSVERLKPIYNDILG</sequence>
<dbReference type="OrthoDB" id="429143at2759"/>
<dbReference type="EMBL" id="MDYN01000026">
    <property type="protein sequence ID" value="OQD81582.1"/>
    <property type="molecule type" value="Genomic_DNA"/>
</dbReference>
<accession>A0A1V6PY10</accession>
<dbReference type="InterPro" id="IPR006076">
    <property type="entry name" value="FAD-dep_OxRdtase"/>
</dbReference>
<dbReference type="GO" id="GO:0005737">
    <property type="term" value="C:cytoplasm"/>
    <property type="evidence" value="ECO:0007669"/>
    <property type="project" value="TreeGrafter"/>
</dbReference>
<dbReference type="PANTHER" id="PTHR13847">
    <property type="entry name" value="SARCOSINE DEHYDROGENASE-RELATED"/>
    <property type="match status" value="1"/>
</dbReference>
<dbReference type="InterPro" id="IPR036188">
    <property type="entry name" value="FAD/NAD-bd_sf"/>
</dbReference>
<evidence type="ECO:0000313" key="3">
    <source>
        <dbReference type="Proteomes" id="UP000191672"/>
    </source>
</evidence>